<dbReference type="PANTHER" id="PTHR36121:SF1">
    <property type="entry name" value="PROTEIN SXY"/>
    <property type="match status" value="1"/>
</dbReference>
<dbReference type="Proteomes" id="UP000838100">
    <property type="component" value="Unassembled WGS sequence"/>
</dbReference>
<dbReference type="PANTHER" id="PTHR36121">
    <property type="entry name" value="PROTEIN SXY"/>
    <property type="match status" value="1"/>
</dbReference>
<keyword evidence="3" id="KW-1185">Reference proteome</keyword>
<dbReference type="InterPro" id="IPR047525">
    <property type="entry name" value="TfoX-like"/>
</dbReference>
<comment type="caution">
    <text evidence="2">The sequence shown here is derived from an EMBL/GenBank/DDBJ whole genome shotgun (WGS) entry which is preliminary data.</text>
</comment>
<dbReference type="Gene3D" id="3.30.1460.30">
    <property type="entry name" value="YgaC/TfoX-N like chaperone"/>
    <property type="match status" value="1"/>
</dbReference>
<protein>
    <recommendedName>
        <fullName evidence="1">TfoX N-terminal domain-containing protein</fullName>
    </recommendedName>
</protein>
<sequence length="123" mass="14080">MTTRQQQREFADFSCELLQGIGPVISKPMFGGFGLFLEGLMFALIADHTLYLKVDETSKTHFTDLGLEPFSYFKKDKQFSLNYFQAPEQVFDDIDAMRHWGNIAYEAALRAALSKKNKTKAKK</sequence>
<dbReference type="RefSeq" id="WP_237443943.1">
    <property type="nucleotide sequence ID" value="NZ_CAKLPX010000001.1"/>
</dbReference>
<dbReference type="EMBL" id="CAKLPX010000001">
    <property type="protein sequence ID" value="CAH0991288.1"/>
    <property type="molecule type" value="Genomic_DNA"/>
</dbReference>
<evidence type="ECO:0000259" key="1">
    <source>
        <dbReference type="Pfam" id="PF04993"/>
    </source>
</evidence>
<name>A0ABN8EG24_9GAMM</name>
<feature type="domain" description="TfoX N-terminal" evidence="1">
    <location>
        <begin position="16"/>
        <end position="108"/>
    </location>
</feature>
<proteinExistence type="predicted"/>
<dbReference type="InterPro" id="IPR007076">
    <property type="entry name" value="TfoX_N"/>
</dbReference>
<evidence type="ECO:0000313" key="3">
    <source>
        <dbReference type="Proteomes" id="UP000838100"/>
    </source>
</evidence>
<reference evidence="2" key="1">
    <citation type="submission" date="2021-12" db="EMBL/GenBank/DDBJ databases">
        <authorList>
            <person name="Rodrigo-Torres L."/>
            <person name="Arahal R. D."/>
            <person name="Lucena T."/>
        </authorList>
    </citation>
    <scope>NUCLEOTIDE SEQUENCE</scope>
    <source>
        <strain evidence="2">CECT 8267</strain>
    </source>
</reference>
<dbReference type="Pfam" id="PF04993">
    <property type="entry name" value="TfoX_N"/>
    <property type="match status" value="1"/>
</dbReference>
<organism evidence="2 3">
    <name type="scientific">Sinobacterium norvegicum</name>
    <dbReference type="NCBI Taxonomy" id="1641715"/>
    <lineage>
        <taxon>Bacteria</taxon>
        <taxon>Pseudomonadati</taxon>
        <taxon>Pseudomonadota</taxon>
        <taxon>Gammaproteobacteria</taxon>
        <taxon>Cellvibrionales</taxon>
        <taxon>Spongiibacteraceae</taxon>
        <taxon>Sinobacterium</taxon>
    </lineage>
</organism>
<accession>A0ABN8EG24</accession>
<gene>
    <name evidence="2" type="ORF">SIN8267_01390</name>
</gene>
<evidence type="ECO:0000313" key="2">
    <source>
        <dbReference type="EMBL" id="CAH0991288.1"/>
    </source>
</evidence>
<dbReference type="SUPFAM" id="SSF159894">
    <property type="entry name" value="YgaC/TfoX-N like"/>
    <property type="match status" value="1"/>
</dbReference>